<dbReference type="AlphaFoldDB" id="A0A6V7NPD7"/>
<reference evidence="1" key="1">
    <citation type="submission" date="2020-07" db="EMBL/GenBank/DDBJ databases">
        <authorList>
            <person name="Lin J."/>
        </authorList>
    </citation>
    <scope>NUCLEOTIDE SEQUENCE</scope>
</reference>
<organism evidence="1">
    <name type="scientific">Ananas comosus var. bracteatus</name>
    <name type="common">red pineapple</name>
    <dbReference type="NCBI Taxonomy" id="296719"/>
    <lineage>
        <taxon>Eukaryota</taxon>
        <taxon>Viridiplantae</taxon>
        <taxon>Streptophyta</taxon>
        <taxon>Embryophyta</taxon>
        <taxon>Tracheophyta</taxon>
        <taxon>Spermatophyta</taxon>
        <taxon>Magnoliopsida</taxon>
        <taxon>Liliopsida</taxon>
        <taxon>Poales</taxon>
        <taxon>Bromeliaceae</taxon>
        <taxon>Bromelioideae</taxon>
        <taxon>Ananas</taxon>
    </lineage>
</organism>
<proteinExistence type="predicted"/>
<sequence>MQYRYPSSISVLDNQVRVLSIKYAQTRELPSLHSYRGISPPLRYRYSTLKSCTLRSSVSELHPRITPNSFCVQFAPKRLRLVPILSRHVNKPQMLKSHRPLNTRDTTPVAT</sequence>
<accession>A0A6V7NPD7</accession>
<protein>
    <submittedName>
        <fullName evidence="1">Uncharacterized protein</fullName>
    </submittedName>
</protein>
<gene>
    <name evidence="1" type="ORF">CB5_LOCUS3568</name>
</gene>
<dbReference type="EMBL" id="LR862140">
    <property type="protein sequence ID" value="CAD1820357.1"/>
    <property type="molecule type" value="Genomic_DNA"/>
</dbReference>
<name>A0A6V7NPD7_ANACO</name>
<evidence type="ECO:0000313" key="1">
    <source>
        <dbReference type="EMBL" id="CAD1820357.1"/>
    </source>
</evidence>